<evidence type="ECO:0000256" key="3">
    <source>
        <dbReference type="SAM" id="SignalP"/>
    </source>
</evidence>
<dbReference type="InParanoid" id="A0A1Y5TB78"/>
<evidence type="ECO:0000259" key="4">
    <source>
        <dbReference type="Pfam" id="PF16998"/>
    </source>
</evidence>
<feature type="domain" description="Surface antigen" evidence="4">
    <location>
        <begin position="72"/>
        <end position="159"/>
    </location>
</feature>
<dbReference type="InterPro" id="IPR032635">
    <property type="entry name" value="Anti_2"/>
</dbReference>
<dbReference type="EMBL" id="FWFR01000002">
    <property type="protein sequence ID" value="SLN59890.1"/>
    <property type="molecule type" value="Genomic_DNA"/>
</dbReference>
<accession>A0A1Y5TB78</accession>
<dbReference type="Proteomes" id="UP000193200">
    <property type="component" value="Unassembled WGS sequence"/>
</dbReference>
<protein>
    <recommendedName>
        <fullName evidence="4">Surface antigen domain-containing protein</fullName>
    </recommendedName>
</protein>
<keyword evidence="6" id="KW-1185">Reference proteome</keyword>
<keyword evidence="2" id="KW-0472">Membrane</keyword>
<evidence type="ECO:0000256" key="1">
    <source>
        <dbReference type="ARBA" id="ARBA00004370"/>
    </source>
</evidence>
<dbReference type="InterPro" id="IPR051407">
    <property type="entry name" value="Bact_OM_lipoprot/Surf_antigen"/>
</dbReference>
<dbReference type="PIRSF" id="PIRSF002721">
    <property type="entry name" value="Surface_antigen_Rickettsia"/>
    <property type="match status" value="1"/>
</dbReference>
<evidence type="ECO:0000256" key="2">
    <source>
        <dbReference type="ARBA" id="ARBA00023136"/>
    </source>
</evidence>
<dbReference type="PROSITE" id="PS51257">
    <property type="entry name" value="PROKAR_LIPOPROTEIN"/>
    <property type="match status" value="1"/>
</dbReference>
<dbReference type="GO" id="GO:0016020">
    <property type="term" value="C:membrane"/>
    <property type="evidence" value="ECO:0007669"/>
    <property type="project" value="UniProtKB-SubCell"/>
</dbReference>
<keyword evidence="3" id="KW-0732">Signal</keyword>
<sequence length="160" mass="16592">MTRKSALPLAALLAGALVLGGCATNQPGPKQGVGTILGAIGGGIAGAQFGHGKGRLVATAIGTLGGAVLGNAVGQSLDRADATYAAQAQQAALERYPSGETIEWQNPDSGHYGSVTPLRTYRSDGRYCREYTQTVWIGGRQSEAYGEACRQPDGSWQIRQ</sequence>
<comment type="subcellular location">
    <subcellularLocation>
        <location evidence="1">Membrane</location>
    </subcellularLocation>
</comment>
<feature type="chain" id="PRO_5011000810" description="Surface antigen domain-containing protein" evidence="3">
    <location>
        <begin position="24"/>
        <end position="160"/>
    </location>
</feature>
<evidence type="ECO:0000313" key="5">
    <source>
        <dbReference type="EMBL" id="SLN59890.1"/>
    </source>
</evidence>
<gene>
    <name evidence="5" type="ORF">OCH7691_02638</name>
</gene>
<dbReference type="PANTHER" id="PTHR35603:SF2">
    <property type="entry name" value="OUTER MEMBRANE LIPOPROTEIN"/>
    <property type="match status" value="1"/>
</dbReference>
<reference evidence="5 6" key="1">
    <citation type="submission" date="2017-03" db="EMBL/GenBank/DDBJ databases">
        <authorList>
            <person name="Afonso C.L."/>
            <person name="Miller P.J."/>
            <person name="Scott M.A."/>
            <person name="Spackman E."/>
            <person name="Goraichik I."/>
            <person name="Dimitrov K.M."/>
            <person name="Suarez D.L."/>
            <person name="Swayne D.E."/>
        </authorList>
    </citation>
    <scope>NUCLEOTIDE SEQUENCE [LARGE SCALE GENOMIC DNA]</scope>
    <source>
        <strain evidence="5 6">CECT 7691</strain>
    </source>
</reference>
<dbReference type="AlphaFoldDB" id="A0A1Y5TB78"/>
<organism evidence="5 6">
    <name type="scientific">Oceanibacterium hippocampi</name>
    <dbReference type="NCBI Taxonomy" id="745714"/>
    <lineage>
        <taxon>Bacteria</taxon>
        <taxon>Pseudomonadati</taxon>
        <taxon>Pseudomonadota</taxon>
        <taxon>Alphaproteobacteria</taxon>
        <taxon>Sneathiellales</taxon>
        <taxon>Sneathiellaceae</taxon>
        <taxon>Oceanibacterium</taxon>
    </lineage>
</organism>
<feature type="signal peptide" evidence="3">
    <location>
        <begin position="1"/>
        <end position="23"/>
    </location>
</feature>
<dbReference type="OrthoDB" id="5402098at2"/>
<evidence type="ECO:0000313" key="6">
    <source>
        <dbReference type="Proteomes" id="UP000193200"/>
    </source>
</evidence>
<name>A0A1Y5TB78_9PROT</name>
<dbReference type="RefSeq" id="WP_085883972.1">
    <property type="nucleotide sequence ID" value="NZ_FWFR01000002.1"/>
</dbReference>
<dbReference type="PANTHER" id="PTHR35603">
    <property type="match status" value="1"/>
</dbReference>
<dbReference type="Pfam" id="PF16998">
    <property type="entry name" value="17kDa_Anti_2"/>
    <property type="match status" value="1"/>
</dbReference>
<dbReference type="InterPro" id="IPR016364">
    <property type="entry name" value="Surface_antigen_Rickettsia"/>
</dbReference>
<proteinExistence type="predicted"/>